<keyword evidence="1 2" id="KW-0597">Phosphoprotein</keyword>
<sequence>MHSVLLVDDDADSLSALQFVFEVHDFRVAVAANGNLAMAEVTKHLPDLVVTDMEMPEMDGIELCKRLRCHPSFASVPVVLVSGGEPPMHAPVVWDAFIGKPVDFYKLMEAMERLPLIRLGLAGQPPAREDDT</sequence>
<name>A0A158ADS0_9BURK</name>
<dbReference type="GO" id="GO:0000160">
    <property type="term" value="P:phosphorelay signal transduction system"/>
    <property type="evidence" value="ECO:0007669"/>
    <property type="project" value="InterPro"/>
</dbReference>
<feature type="domain" description="Response regulatory" evidence="3">
    <location>
        <begin position="3"/>
        <end position="115"/>
    </location>
</feature>
<dbReference type="EMBL" id="FCOA02000005">
    <property type="protein sequence ID" value="SAK55217.1"/>
    <property type="molecule type" value="Genomic_DNA"/>
</dbReference>
<evidence type="ECO:0000259" key="3">
    <source>
        <dbReference type="PROSITE" id="PS50110"/>
    </source>
</evidence>
<dbReference type="RefSeq" id="WP_061167412.1">
    <property type="nucleotide sequence ID" value="NZ_FCOA02000005.1"/>
</dbReference>
<feature type="modified residue" description="4-aspartylphosphate" evidence="2">
    <location>
        <position position="52"/>
    </location>
</feature>
<protein>
    <submittedName>
        <fullName evidence="4">Two component transcriptional regulator</fullName>
    </submittedName>
</protein>
<evidence type="ECO:0000313" key="4">
    <source>
        <dbReference type="EMBL" id="SAK55217.1"/>
    </source>
</evidence>
<dbReference type="STRING" id="1777140.AWB79_02164"/>
<evidence type="ECO:0000256" key="2">
    <source>
        <dbReference type="PROSITE-ProRule" id="PRU00169"/>
    </source>
</evidence>
<dbReference type="PANTHER" id="PTHR44591:SF3">
    <property type="entry name" value="RESPONSE REGULATORY DOMAIN-CONTAINING PROTEIN"/>
    <property type="match status" value="1"/>
</dbReference>
<dbReference type="Proteomes" id="UP000054851">
    <property type="component" value="Unassembled WGS sequence"/>
</dbReference>
<evidence type="ECO:0000313" key="5">
    <source>
        <dbReference type="Proteomes" id="UP000054851"/>
    </source>
</evidence>
<accession>A0A158ADS0</accession>
<dbReference type="PROSITE" id="PS50110">
    <property type="entry name" value="RESPONSE_REGULATORY"/>
    <property type="match status" value="1"/>
</dbReference>
<comment type="caution">
    <text evidence="4">The sequence shown here is derived from an EMBL/GenBank/DDBJ whole genome shotgun (WGS) entry which is preliminary data.</text>
</comment>
<dbReference type="InterPro" id="IPR011006">
    <property type="entry name" value="CheY-like_superfamily"/>
</dbReference>
<reference evidence="4" key="1">
    <citation type="submission" date="2016-01" db="EMBL/GenBank/DDBJ databases">
        <authorList>
            <person name="Peeters C."/>
        </authorList>
    </citation>
    <scope>NUCLEOTIDE SEQUENCE</scope>
    <source>
        <strain evidence="4">LMG 29322</strain>
    </source>
</reference>
<organism evidence="4 5">
    <name type="scientific">Caballeronia hypogeia</name>
    <dbReference type="NCBI Taxonomy" id="1777140"/>
    <lineage>
        <taxon>Bacteria</taxon>
        <taxon>Pseudomonadati</taxon>
        <taxon>Pseudomonadota</taxon>
        <taxon>Betaproteobacteria</taxon>
        <taxon>Burkholderiales</taxon>
        <taxon>Burkholderiaceae</taxon>
        <taxon>Caballeronia</taxon>
    </lineage>
</organism>
<dbReference type="PANTHER" id="PTHR44591">
    <property type="entry name" value="STRESS RESPONSE REGULATOR PROTEIN 1"/>
    <property type="match status" value="1"/>
</dbReference>
<dbReference type="Pfam" id="PF00072">
    <property type="entry name" value="Response_reg"/>
    <property type="match status" value="1"/>
</dbReference>
<dbReference type="Gene3D" id="3.40.50.2300">
    <property type="match status" value="1"/>
</dbReference>
<dbReference type="AlphaFoldDB" id="A0A158ADS0"/>
<dbReference type="SUPFAM" id="SSF52172">
    <property type="entry name" value="CheY-like"/>
    <property type="match status" value="1"/>
</dbReference>
<dbReference type="InterPro" id="IPR001789">
    <property type="entry name" value="Sig_transdc_resp-reg_receiver"/>
</dbReference>
<dbReference type="InterPro" id="IPR050595">
    <property type="entry name" value="Bact_response_regulator"/>
</dbReference>
<gene>
    <name evidence="4" type="ORF">AWB79_02164</name>
</gene>
<proteinExistence type="predicted"/>
<keyword evidence="5" id="KW-1185">Reference proteome</keyword>
<dbReference type="OrthoDB" id="9800897at2"/>
<evidence type="ECO:0000256" key="1">
    <source>
        <dbReference type="ARBA" id="ARBA00022553"/>
    </source>
</evidence>
<dbReference type="SMART" id="SM00448">
    <property type="entry name" value="REC"/>
    <property type="match status" value="1"/>
</dbReference>